<reference evidence="1" key="2">
    <citation type="journal article" date="2021" name="Genome Biol. Evol.">
        <title>Developing a high-quality reference genome for a parasitic bivalve with doubly uniparental inheritance (Bivalvia: Unionida).</title>
        <authorList>
            <person name="Smith C.H."/>
        </authorList>
    </citation>
    <scope>NUCLEOTIDE SEQUENCE</scope>
    <source>
        <strain evidence="1">CHS0354</strain>
        <tissue evidence="1">Mantle</tissue>
    </source>
</reference>
<accession>A0AAE0WCX2</accession>
<evidence type="ECO:0000313" key="1">
    <source>
        <dbReference type="EMBL" id="KAK3610678.1"/>
    </source>
</evidence>
<dbReference type="EMBL" id="JAEAOA010001692">
    <property type="protein sequence ID" value="KAK3610678.1"/>
    <property type="molecule type" value="Genomic_DNA"/>
</dbReference>
<reference evidence="1" key="3">
    <citation type="submission" date="2023-05" db="EMBL/GenBank/DDBJ databases">
        <authorList>
            <person name="Smith C.H."/>
        </authorList>
    </citation>
    <scope>NUCLEOTIDE SEQUENCE</scope>
    <source>
        <strain evidence="1">CHS0354</strain>
        <tissue evidence="1">Mantle</tissue>
    </source>
</reference>
<comment type="caution">
    <text evidence="1">The sequence shown here is derived from an EMBL/GenBank/DDBJ whole genome shotgun (WGS) entry which is preliminary data.</text>
</comment>
<dbReference type="Proteomes" id="UP001195483">
    <property type="component" value="Unassembled WGS sequence"/>
</dbReference>
<proteinExistence type="predicted"/>
<evidence type="ECO:0000313" key="2">
    <source>
        <dbReference type="Proteomes" id="UP001195483"/>
    </source>
</evidence>
<name>A0AAE0WCX2_9BIVA</name>
<reference evidence="1" key="1">
    <citation type="journal article" date="2021" name="Genome Biol. Evol.">
        <title>A High-Quality Reference Genome for a Parasitic Bivalve with Doubly Uniparental Inheritance (Bivalvia: Unionida).</title>
        <authorList>
            <person name="Smith C.H."/>
        </authorList>
    </citation>
    <scope>NUCLEOTIDE SEQUENCE</scope>
    <source>
        <strain evidence="1">CHS0354</strain>
    </source>
</reference>
<protein>
    <submittedName>
        <fullName evidence="1">Uncharacterized protein</fullName>
    </submittedName>
</protein>
<dbReference type="AlphaFoldDB" id="A0AAE0WCX2"/>
<gene>
    <name evidence="1" type="ORF">CHS0354_028068</name>
</gene>
<keyword evidence="2" id="KW-1185">Reference proteome</keyword>
<sequence>MLLPLLISKVDIWFVKGKDQDKLKLQCGNHLVYEWTDITIPLKHLFLVSLVRWIQKSQPCTDPTTMYGPNQKSQPCMDPIKIHTLSFLKTSKIKTLSSHLQLG</sequence>
<organism evidence="1 2">
    <name type="scientific">Potamilus streckersoni</name>
    <dbReference type="NCBI Taxonomy" id="2493646"/>
    <lineage>
        <taxon>Eukaryota</taxon>
        <taxon>Metazoa</taxon>
        <taxon>Spiralia</taxon>
        <taxon>Lophotrochozoa</taxon>
        <taxon>Mollusca</taxon>
        <taxon>Bivalvia</taxon>
        <taxon>Autobranchia</taxon>
        <taxon>Heteroconchia</taxon>
        <taxon>Palaeoheterodonta</taxon>
        <taxon>Unionida</taxon>
        <taxon>Unionoidea</taxon>
        <taxon>Unionidae</taxon>
        <taxon>Ambleminae</taxon>
        <taxon>Lampsilini</taxon>
        <taxon>Potamilus</taxon>
    </lineage>
</organism>